<feature type="transmembrane region" description="Helical" evidence="1">
    <location>
        <begin position="492"/>
        <end position="510"/>
    </location>
</feature>
<dbReference type="RefSeq" id="WP_123163893.1">
    <property type="nucleotide sequence ID" value="NZ_RIAX01000001.1"/>
</dbReference>
<keyword evidence="1" id="KW-1133">Transmembrane helix</keyword>
<keyword evidence="3" id="KW-0645">Protease</keyword>
<comment type="caution">
    <text evidence="3">The sequence shown here is derived from an EMBL/GenBank/DDBJ whole genome shotgun (WGS) entry which is preliminary data.</text>
</comment>
<dbReference type="OrthoDB" id="378663at2"/>
<accession>A0A3M8PBQ4</accession>
<dbReference type="GO" id="GO:0004175">
    <property type="term" value="F:endopeptidase activity"/>
    <property type="evidence" value="ECO:0007669"/>
    <property type="project" value="UniProtKB-ARBA"/>
</dbReference>
<keyword evidence="4" id="KW-1185">Reference proteome</keyword>
<gene>
    <name evidence="3" type="ORF">EEX84_02000</name>
</gene>
<feature type="transmembrane region" description="Helical" evidence="1">
    <location>
        <begin position="433"/>
        <end position="454"/>
    </location>
</feature>
<dbReference type="InterPro" id="IPR003675">
    <property type="entry name" value="Rce1/LyrA-like_dom"/>
</dbReference>
<feature type="transmembrane region" description="Helical" evidence="1">
    <location>
        <begin position="269"/>
        <end position="289"/>
    </location>
</feature>
<keyword evidence="1" id="KW-0812">Transmembrane</keyword>
<dbReference type="GO" id="GO:0080120">
    <property type="term" value="P:CAAX-box protein maturation"/>
    <property type="evidence" value="ECO:0007669"/>
    <property type="project" value="UniProtKB-ARBA"/>
</dbReference>
<keyword evidence="3" id="KW-0482">Metalloprotease</keyword>
<feature type="transmembrane region" description="Helical" evidence="1">
    <location>
        <begin position="392"/>
        <end position="421"/>
    </location>
</feature>
<evidence type="ECO:0000313" key="3">
    <source>
        <dbReference type="EMBL" id="RNF41145.1"/>
    </source>
</evidence>
<proteinExistence type="predicted"/>
<feature type="domain" description="CAAX prenyl protease 2/Lysostaphin resistance protein A-like" evidence="2">
    <location>
        <begin position="390"/>
        <end position="500"/>
    </location>
</feature>
<feature type="transmembrane region" description="Helical" evidence="1">
    <location>
        <begin position="359"/>
        <end position="380"/>
    </location>
</feature>
<organism evidence="3 4">
    <name type="scientific">Planococcus salinus</name>
    <dbReference type="NCBI Taxonomy" id="1848460"/>
    <lineage>
        <taxon>Bacteria</taxon>
        <taxon>Bacillati</taxon>
        <taxon>Bacillota</taxon>
        <taxon>Bacilli</taxon>
        <taxon>Bacillales</taxon>
        <taxon>Caryophanaceae</taxon>
        <taxon>Planococcus</taxon>
    </lineage>
</organism>
<dbReference type="GO" id="GO:0006508">
    <property type="term" value="P:proteolysis"/>
    <property type="evidence" value="ECO:0007669"/>
    <property type="project" value="UniProtKB-KW"/>
</dbReference>
<feature type="transmembrane region" description="Helical" evidence="1">
    <location>
        <begin position="309"/>
        <end position="328"/>
    </location>
</feature>
<name>A0A3M8PBQ4_9BACL</name>
<evidence type="ECO:0000259" key="2">
    <source>
        <dbReference type="Pfam" id="PF02517"/>
    </source>
</evidence>
<dbReference type="Pfam" id="PF02517">
    <property type="entry name" value="Rce1-like"/>
    <property type="match status" value="1"/>
</dbReference>
<feature type="transmembrane region" description="Helical" evidence="1">
    <location>
        <begin position="77"/>
        <end position="99"/>
    </location>
</feature>
<evidence type="ECO:0000313" key="4">
    <source>
        <dbReference type="Proteomes" id="UP000275473"/>
    </source>
</evidence>
<protein>
    <submittedName>
        <fullName evidence="3">CPBP family intramembrane metalloprotease</fullName>
    </submittedName>
</protein>
<dbReference type="AlphaFoldDB" id="A0A3M8PBQ4"/>
<dbReference type="Proteomes" id="UP000275473">
    <property type="component" value="Unassembled WGS sequence"/>
</dbReference>
<feature type="transmembrane region" description="Helical" evidence="1">
    <location>
        <begin position="105"/>
        <end position="122"/>
    </location>
</feature>
<feature type="transmembrane region" description="Helical" evidence="1">
    <location>
        <begin position="460"/>
        <end position="485"/>
    </location>
</feature>
<evidence type="ECO:0000256" key="1">
    <source>
        <dbReference type="SAM" id="Phobius"/>
    </source>
</evidence>
<reference evidence="3 4" key="1">
    <citation type="journal article" date="2018" name="Int. J. Syst. Evol. Microbiol.">
        <title>Planococcus salinus sp. nov., a moderately halophilic bacterium isolated from a saline-alkali soil.</title>
        <authorList>
            <person name="Gan L."/>
        </authorList>
    </citation>
    <scope>NUCLEOTIDE SEQUENCE [LARGE SCALE GENOMIC DNA]</scope>
    <source>
        <strain evidence="3 4">LCB217</strain>
    </source>
</reference>
<dbReference type="EMBL" id="RIAX01000001">
    <property type="protein sequence ID" value="RNF41145.1"/>
    <property type="molecule type" value="Genomic_DNA"/>
</dbReference>
<feature type="transmembrane region" description="Helical" evidence="1">
    <location>
        <begin position="6"/>
        <end position="27"/>
    </location>
</feature>
<sequence length="511" mass="58280">MDSQMMVSVILLIALAEVFLVVLLVFWKRGIITENPFALTLKKEWQILFYAFFRWKRRNGNSIEGTQAFSYYKTSNYFWLFVALIHEQVLEMVVFHIYLKNEEPEIATIMLVLHIYSVFYMMGDYNLIRNSPVLLNGNQVQFKIGARRQLDFCISDIENIQPATIKYKNNGGIIHEKDAFHVTAMPRILTYIFEVTDEASYEIVFKTPLHARGYFGQKKTVRKALLYIDQPEEFTGVLQEKMNTYSHHSNTLEEVVQKDEKVPVIDWKIYFSLLFLNLLGAVAIAPYAIARENMHQQMGLTEMEFVLYYLAQVFLESAVLLFVALWLIKKVELGVPVIESVFHKEKQVSHLSRKLINSVLYGFLTGSVIIFVSLLISTPLGIDNSSIKDTPWWLAVFGSFGAAVNEESVFRLFLVTTFIWLSMKITKKETNGLNKWTAISLAALIFSGMHYSVAAANFEMTLGVIGGMLLINGIGGMVFGAMFVFMGLEFAIIAHFTANILIQVIGPLFIS</sequence>
<keyword evidence="3" id="KW-0378">Hydrolase</keyword>
<dbReference type="GO" id="GO:0008237">
    <property type="term" value="F:metallopeptidase activity"/>
    <property type="evidence" value="ECO:0007669"/>
    <property type="project" value="UniProtKB-KW"/>
</dbReference>
<keyword evidence="1" id="KW-0472">Membrane</keyword>